<feature type="transmembrane region" description="Helical" evidence="1">
    <location>
        <begin position="120"/>
        <end position="139"/>
    </location>
</feature>
<comment type="caution">
    <text evidence="2">The sequence shown here is derived from an EMBL/GenBank/DDBJ whole genome shotgun (WGS) entry which is preliminary data.</text>
</comment>
<dbReference type="Proteomes" id="UP000223913">
    <property type="component" value="Unassembled WGS sequence"/>
</dbReference>
<organism evidence="2 3">
    <name type="scientific">Flavilitoribacter nigricans (strain ATCC 23147 / DSM 23189 / NBRC 102662 / NCIMB 1420 / SS-2)</name>
    <name type="common">Lewinella nigricans</name>
    <dbReference type="NCBI Taxonomy" id="1122177"/>
    <lineage>
        <taxon>Bacteria</taxon>
        <taxon>Pseudomonadati</taxon>
        <taxon>Bacteroidota</taxon>
        <taxon>Saprospiria</taxon>
        <taxon>Saprospirales</taxon>
        <taxon>Lewinellaceae</taxon>
        <taxon>Flavilitoribacter</taxon>
    </lineage>
</organism>
<dbReference type="OrthoDB" id="1249607at2"/>
<dbReference type="AlphaFoldDB" id="A0A2D0N8I7"/>
<accession>A0A2D0N8I7</accession>
<keyword evidence="1" id="KW-0472">Membrane</keyword>
<name>A0A2D0N8I7_FLAN2</name>
<gene>
    <name evidence="2" type="ORF">CRP01_20190</name>
</gene>
<evidence type="ECO:0000313" key="3">
    <source>
        <dbReference type="Proteomes" id="UP000223913"/>
    </source>
</evidence>
<keyword evidence="3" id="KW-1185">Reference proteome</keyword>
<sequence>MEKFDLQAIWQQSATEEPELPSFVAAKELVGDRSLNLVERIKRTARREHRTFLIAAAIGCLLLLAFQHFLWAGGLVIFTGLMIWKYEVEMGMINRIKPEHSTLEYLRAVSSLLERFMQNYRYGILIFIPLVAIGGALLGQYRVIGRIDWTFWLRPVMIGYLAAAIAVAILFSRWWLKTWVNTFYGKKLREMRIVIDELEAI</sequence>
<keyword evidence="1" id="KW-1133">Transmembrane helix</keyword>
<reference evidence="2 3" key="1">
    <citation type="submission" date="2017-10" db="EMBL/GenBank/DDBJ databases">
        <title>The draft genome sequence of Lewinella nigricans NBRC 102662.</title>
        <authorList>
            <person name="Wang K."/>
        </authorList>
    </citation>
    <scope>NUCLEOTIDE SEQUENCE [LARGE SCALE GENOMIC DNA]</scope>
    <source>
        <strain evidence="2 3">NBRC 102662</strain>
    </source>
</reference>
<feature type="transmembrane region" description="Helical" evidence="1">
    <location>
        <begin position="52"/>
        <end position="84"/>
    </location>
</feature>
<keyword evidence="1" id="KW-0812">Transmembrane</keyword>
<feature type="transmembrane region" description="Helical" evidence="1">
    <location>
        <begin position="151"/>
        <end position="176"/>
    </location>
</feature>
<protein>
    <submittedName>
        <fullName evidence="2">Uncharacterized protein</fullName>
    </submittedName>
</protein>
<dbReference type="RefSeq" id="WP_099151892.1">
    <property type="nucleotide sequence ID" value="NZ_PDUD01000024.1"/>
</dbReference>
<evidence type="ECO:0000256" key="1">
    <source>
        <dbReference type="SAM" id="Phobius"/>
    </source>
</evidence>
<dbReference type="EMBL" id="PDUD01000024">
    <property type="protein sequence ID" value="PHN04832.1"/>
    <property type="molecule type" value="Genomic_DNA"/>
</dbReference>
<evidence type="ECO:0000313" key="2">
    <source>
        <dbReference type="EMBL" id="PHN04832.1"/>
    </source>
</evidence>
<proteinExistence type="predicted"/>